<name>A0ABP0R745_9DINO</name>
<dbReference type="Proteomes" id="UP001642484">
    <property type="component" value="Unassembled WGS sequence"/>
</dbReference>
<dbReference type="EMBL" id="CAXAMN010025595">
    <property type="protein sequence ID" value="CAK9096406.1"/>
    <property type="molecule type" value="Genomic_DNA"/>
</dbReference>
<accession>A0ABP0R745</accession>
<keyword evidence="2" id="KW-1185">Reference proteome</keyword>
<protein>
    <submittedName>
        <fullName evidence="1">Uncharacterized protein</fullName>
    </submittedName>
</protein>
<reference evidence="1 2" key="1">
    <citation type="submission" date="2024-02" db="EMBL/GenBank/DDBJ databases">
        <authorList>
            <person name="Chen Y."/>
            <person name="Shah S."/>
            <person name="Dougan E. K."/>
            <person name="Thang M."/>
            <person name="Chan C."/>
        </authorList>
    </citation>
    <scope>NUCLEOTIDE SEQUENCE [LARGE SCALE GENOMIC DNA]</scope>
</reference>
<comment type="caution">
    <text evidence="1">The sequence shown here is derived from an EMBL/GenBank/DDBJ whole genome shotgun (WGS) entry which is preliminary data.</text>
</comment>
<proteinExistence type="predicted"/>
<evidence type="ECO:0000313" key="2">
    <source>
        <dbReference type="Proteomes" id="UP001642484"/>
    </source>
</evidence>
<sequence>MMWDEFYAAMTEEEIRERLGVAGSNIAMEWEREDLLATLMEIDKAFTAHVVEKRCALFSAGSVDSTCCLFGCAIDFADGWAVQCGVSAATVSECPRFGLVGHPRDVQARSFNMMRRRMEMYSDVQSVLK</sequence>
<evidence type="ECO:0000313" key="1">
    <source>
        <dbReference type="EMBL" id="CAK9096406.1"/>
    </source>
</evidence>
<organism evidence="1 2">
    <name type="scientific">Durusdinium trenchii</name>
    <dbReference type="NCBI Taxonomy" id="1381693"/>
    <lineage>
        <taxon>Eukaryota</taxon>
        <taxon>Sar</taxon>
        <taxon>Alveolata</taxon>
        <taxon>Dinophyceae</taxon>
        <taxon>Suessiales</taxon>
        <taxon>Symbiodiniaceae</taxon>
        <taxon>Durusdinium</taxon>
    </lineage>
</organism>
<gene>
    <name evidence="1" type="ORF">CCMP2556_LOCUS45838</name>
</gene>